<dbReference type="WBParaSite" id="ACRNAN_scaffold1120.g31034.t1">
    <property type="protein sequence ID" value="ACRNAN_scaffold1120.g31034.t1"/>
    <property type="gene ID" value="ACRNAN_scaffold1120.g31034"/>
</dbReference>
<accession>A0A914CIP9</accession>
<dbReference type="AlphaFoldDB" id="A0A914CIP9"/>
<name>A0A914CIP9_9BILA</name>
<reference evidence="2" key="1">
    <citation type="submission" date="2022-11" db="UniProtKB">
        <authorList>
            <consortium name="WormBaseParasite"/>
        </authorList>
    </citation>
    <scope>IDENTIFICATION</scope>
</reference>
<proteinExistence type="predicted"/>
<keyword evidence="1" id="KW-1185">Reference proteome</keyword>
<sequence length="131" mass="15065">MHCVILPTPSYSAQTSSYPWKNFSRKRKCEEDSSDYGFLKSSRIQVLAEDIKVADYQWTFEVGNEYSDSLSFDIVDDVLIISCDLKPRPGYGTHSVRRRIPLPDKMDPNSLRICFDSLGHLLIGAWRKRTS</sequence>
<organism evidence="1 2">
    <name type="scientific">Acrobeloides nanus</name>
    <dbReference type="NCBI Taxonomy" id="290746"/>
    <lineage>
        <taxon>Eukaryota</taxon>
        <taxon>Metazoa</taxon>
        <taxon>Ecdysozoa</taxon>
        <taxon>Nematoda</taxon>
        <taxon>Chromadorea</taxon>
        <taxon>Rhabditida</taxon>
        <taxon>Tylenchina</taxon>
        <taxon>Cephalobomorpha</taxon>
        <taxon>Cephaloboidea</taxon>
        <taxon>Cephalobidae</taxon>
        <taxon>Acrobeloides</taxon>
    </lineage>
</organism>
<evidence type="ECO:0000313" key="1">
    <source>
        <dbReference type="Proteomes" id="UP000887540"/>
    </source>
</evidence>
<evidence type="ECO:0000313" key="2">
    <source>
        <dbReference type="WBParaSite" id="ACRNAN_scaffold1120.g31034.t1"/>
    </source>
</evidence>
<dbReference type="Proteomes" id="UP000887540">
    <property type="component" value="Unplaced"/>
</dbReference>
<protein>
    <submittedName>
        <fullName evidence="2">SHSP domain-containing protein</fullName>
    </submittedName>
</protein>